<comment type="caution">
    <text evidence="2">The sequence shown here is derived from an EMBL/GenBank/DDBJ whole genome shotgun (WGS) entry which is preliminary data.</text>
</comment>
<evidence type="ECO:0000259" key="1">
    <source>
        <dbReference type="SMART" id="SM00360"/>
    </source>
</evidence>
<dbReference type="AlphaFoldDB" id="A0A9W9B2I2"/>
<dbReference type="InterPro" id="IPR007201">
    <property type="entry name" value="Mei2-like_Rrm_C"/>
</dbReference>
<evidence type="ECO:0000313" key="2">
    <source>
        <dbReference type="EMBL" id="KAJ4495677.1"/>
    </source>
</evidence>
<dbReference type="SUPFAM" id="SSF54928">
    <property type="entry name" value="RNA-binding domain, RBD"/>
    <property type="match status" value="1"/>
</dbReference>
<reference evidence="2" key="2">
    <citation type="journal article" date="2023" name="Proc. Natl. Acad. Sci. U.S.A.">
        <title>A global phylogenomic analysis of the shiitake genus Lentinula.</title>
        <authorList>
            <person name="Sierra-Patev S."/>
            <person name="Min B."/>
            <person name="Naranjo-Ortiz M."/>
            <person name="Looney B."/>
            <person name="Konkel Z."/>
            <person name="Slot J.C."/>
            <person name="Sakamoto Y."/>
            <person name="Steenwyk J.L."/>
            <person name="Rokas A."/>
            <person name="Carro J."/>
            <person name="Camarero S."/>
            <person name="Ferreira P."/>
            <person name="Molpeceres G."/>
            <person name="Ruiz-Duenas F.J."/>
            <person name="Serrano A."/>
            <person name="Henrissat B."/>
            <person name="Drula E."/>
            <person name="Hughes K.W."/>
            <person name="Mata J.L."/>
            <person name="Ishikawa N.K."/>
            <person name="Vargas-Isla R."/>
            <person name="Ushijima S."/>
            <person name="Smith C.A."/>
            <person name="Donoghue J."/>
            <person name="Ahrendt S."/>
            <person name="Andreopoulos W."/>
            <person name="He G."/>
            <person name="LaButti K."/>
            <person name="Lipzen A."/>
            <person name="Ng V."/>
            <person name="Riley R."/>
            <person name="Sandor L."/>
            <person name="Barry K."/>
            <person name="Martinez A.T."/>
            <person name="Xiao Y."/>
            <person name="Gibbons J.G."/>
            <person name="Terashima K."/>
            <person name="Grigoriev I.V."/>
            <person name="Hibbett D."/>
        </authorList>
    </citation>
    <scope>NUCLEOTIDE SEQUENCE</scope>
    <source>
        <strain evidence="2">Sp2 HRB7682 ss15</strain>
    </source>
</reference>
<name>A0A9W9B2I2_9AGAR</name>
<feature type="domain" description="RRM" evidence="1">
    <location>
        <begin position="154"/>
        <end position="229"/>
    </location>
</feature>
<gene>
    <name evidence="2" type="ORF">C8J55DRAFT_483705</name>
</gene>
<reference evidence="2" key="1">
    <citation type="submission" date="2022-08" db="EMBL/GenBank/DDBJ databases">
        <authorList>
            <consortium name="DOE Joint Genome Institute"/>
            <person name="Min B."/>
            <person name="Riley R."/>
            <person name="Sierra-Patev S."/>
            <person name="Naranjo-Ortiz M."/>
            <person name="Looney B."/>
            <person name="Konkel Z."/>
            <person name="Slot J.C."/>
            <person name="Sakamoto Y."/>
            <person name="Steenwyk J.L."/>
            <person name="Rokas A."/>
            <person name="Carro J."/>
            <person name="Camarero S."/>
            <person name="Ferreira P."/>
            <person name="Molpeceres G."/>
            <person name="Ruiz-Duenas F.J."/>
            <person name="Serrano A."/>
            <person name="Henrissat B."/>
            <person name="Drula E."/>
            <person name="Hughes K.W."/>
            <person name="Mata J.L."/>
            <person name="Ishikawa N.K."/>
            <person name="Vargas-Isla R."/>
            <person name="Ushijima S."/>
            <person name="Smith C.A."/>
            <person name="Ahrendt S."/>
            <person name="Andreopoulos W."/>
            <person name="He G."/>
            <person name="Labutti K."/>
            <person name="Lipzen A."/>
            <person name="Ng V."/>
            <person name="Sandor L."/>
            <person name="Barry K."/>
            <person name="Martinez A.T."/>
            <person name="Xiao Y."/>
            <person name="Gibbons J.G."/>
            <person name="Terashima K."/>
            <person name="Hibbett D.S."/>
            <person name="Grigoriev I.V."/>
        </authorList>
    </citation>
    <scope>NUCLEOTIDE SEQUENCE</scope>
    <source>
        <strain evidence="2">Sp2 HRB7682 ss15</strain>
    </source>
</reference>
<dbReference type="EMBL" id="JANVFS010000001">
    <property type="protein sequence ID" value="KAJ4495677.1"/>
    <property type="molecule type" value="Genomic_DNA"/>
</dbReference>
<dbReference type="InterPro" id="IPR012677">
    <property type="entry name" value="Nucleotide-bd_a/b_plait_sf"/>
</dbReference>
<protein>
    <recommendedName>
        <fullName evidence="1">RRM domain-containing protein</fullName>
    </recommendedName>
</protein>
<dbReference type="Proteomes" id="UP001150238">
    <property type="component" value="Unassembled WGS sequence"/>
</dbReference>
<dbReference type="Pfam" id="PF04059">
    <property type="entry name" value="RRM_2"/>
    <property type="match status" value="1"/>
</dbReference>
<dbReference type="SMART" id="SM00360">
    <property type="entry name" value="RRM"/>
    <property type="match status" value="1"/>
</dbReference>
<dbReference type="InterPro" id="IPR035979">
    <property type="entry name" value="RBD_domain_sf"/>
</dbReference>
<organism evidence="2 3">
    <name type="scientific">Lentinula lateritia</name>
    <dbReference type="NCBI Taxonomy" id="40482"/>
    <lineage>
        <taxon>Eukaryota</taxon>
        <taxon>Fungi</taxon>
        <taxon>Dikarya</taxon>
        <taxon>Basidiomycota</taxon>
        <taxon>Agaricomycotina</taxon>
        <taxon>Agaricomycetes</taxon>
        <taxon>Agaricomycetidae</taxon>
        <taxon>Agaricales</taxon>
        <taxon>Marasmiineae</taxon>
        <taxon>Omphalotaceae</taxon>
        <taxon>Lentinula</taxon>
    </lineage>
</organism>
<proteinExistence type="predicted"/>
<dbReference type="GO" id="GO:0003723">
    <property type="term" value="F:RNA binding"/>
    <property type="evidence" value="ECO:0007669"/>
    <property type="project" value="InterPro"/>
</dbReference>
<evidence type="ECO:0000313" key="3">
    <source>
        <dbReference type="Proteomes" id="UP001150238"/>
    </source>
</evidence>
<dbReference type="InterPro" id="IPR000504">
    <property type="entry name" value="RRM_dom"/>
</dbReference>
<sequence>MTTCEELQLNHQKLENKGVRTPDEALISRSPATLLGEFQNNTSGILANVCLVLSHVELSVPSSTHDDDLRQPPDVPNGSVRIEEGGNNISMCVTGKNTSSFSVKRERECDMVPTFNNKKTKLNNGVAPPLARLDQLPNIIDTDDLRRGLDSRTTVMLRNIPTHMKLNNIQALLWQSSYRKIDFLHVPKNYRTNRNVGYCFVNFINVEFLLMFLQENRGKTWLNSAPNVIEAVYSNCQGKDALIHKYFHNDRMRVINTALPPSWRPCVYHSSGPHIGLPELSAE</sequence>
<accession>A0A9W9B2I2</accession>
<dbReference type="Gene3D" id="3.30.70.330">
    <property type="match status" value="1"/>
</dbReference>